<keyword evidence="9" id="KW-1185">Reference proteome</keyword>
<gene>
    <name evidence="8" type="primary">SPOSA6832_01839</name>
</gene>
<evidence type="ECO:0000256" key="6">
    <source>
        <dbReference type="SAM" id="MobiDB-lite"/>
    </source>
</evidence>
<proteinExistence type="predicted"/>
<evidence type="ECO:0000256" key="3">
    <source>
        <dbReference type="ARBA" id="ARBA00022771"/>
    </source>
</evidence>
<feature type="compositionally biased region" description="Low complexity" evidence="6">
    <location>
        <begin position="375"/>
        <end position="389"/>
    </location>
</feature>
<dbReference type="GO" id="GO:0071013">
    <property type="term" value="C:catalytic step 2 spliceosome"/>
    <property type="evidence" value="ECO:0007669"/>
    <property type="project" value="TreeGrafter"/>
</dbReference>
<organism evidence="8 9">
    <name type="scientific">Sporidiobolus salmonicolor</name>
    <name type="common">Yeast-like fungus</name>
    <name type="synonym">Sporobolomyces salmonicolor</name>
    <dbReference type="NCBI Taxonomy" id="5005"/>
    <lineage>
        <taxon>Eukaryota</taxon>
        <taxon>Fungi</taxon>
        <taxon>Dikarya</taxon>
        <taxon>Basidiomycota</taxon>
        <taxon>Pucciniomycotina</taxon>
        <taxon>Microbotryomycetes</taxon>
        <taxon>Sporidiobolales</taxon>
        <taxon>Sporidiobolaceae</taxon>
        <taxon>Sporobolomyces</taxon>
    </lineage>
</organism>
<dbReference type="OrthoDB" id="429967at2759"/>
<reference evidence="9" key="1">
    <citation type="submission" date="2015-02" db="EMBL/GenBank/DDBJ databases">
        <authorList>
            <person name="Gon?alves P."/>
        </authorList>
    </citation>
    <scope>NUCLEOTIDE SEQUENCE [LARGE SCALE GENOMIC DNA]</scope>
</reference>
<dbReference type="PANTHER" id="PTHR13316">
    <property type="entry name" value="ZINC FINGER, CCHC DOMAIN CONTAINING 8"/>
    <property type="match status" value="1"/>
</dbReference>
<evidence type="ECO:0000313" key="8">
    <source>
        <dbReference type="EMBL" id="CEQ40245.1"/>
    </source>
</evidence>
<feature type="region of interest" description="Disordered" evidence="6">
    <location>
        <begin position="253"/>
        <end position="276"/>
    </location>
</feature>
<keyword evidence="4" id="KW-0862">Zinc</keyword>
<feature type="domain" description="PSP proline-rich" evidence="7">
    <location>
        <begin position="291"/>
        <end position="332"/>
    </location>
</feature>
<dbReference type="InterPro" id="IPR036249">
    <property type="entry name" value="Thioredoxin-like_sf"/>
</dbReference>
<dbReference type="InterPro" id="IPR052115">
    <property type="entry name" value="NEXT_complex_subunit_ZCCHC8"/>
</dbReference>
<evidence type="ECO:0000313" key="9">
    <source>
        <dbReference type="Proteomes" id="UP000243876"/>
    </source>
</evidence>
<dbReference type="PANTHER" id="PTHR13316:SF0">
    <property type="entry name" value="ZINC FINGER CCHC DOMAIN-CONTAINING PROTEIN 8"/>
    <property type="match status" value="1"/>
</dbReference>
<dbReference type="InterPro" id="IPR008554">
    <property type="entry name" value="Glutaredoxin-like"/>
</dbReference>
<keyword evidence="2" id="KW-0479">Metal-binding</keyword>
<sequence length="438" mass="48112">MPPRPLRLPKLTLFTSGPQCSLCEVAKRDLAEVQKTAPFHLDLYDIRRPAGPDPDEYDRTTWRRLYQYDVPVLHLSSDSSFDSLAGRKGYGGRVMKHRIDQRKLQLLLCASPPPPVTIPASTPPPASNGTPPPPLTHDPSCSAAASSSPPLFLITASPSSPVLDSHYASFGLGFSYDYAPSSPSFDSTSLPILGERRSPPPSPPCSEGGPQILNHLLPIRRCFNCESPDHTLAACPFKRDPLAVAANRAAYQAEHGPGGAPQRRLNDLSPSAGEEHSTQRLRFLSFLDRFRPGVVSEDLRNALGMGGEEGRTTTEEYPWMGRIRDHGYPAGWTWEEGEAGASLLVPAFRKRQGELMVLRRRGSERGSRHGERGTRSSGRTSPCSRSTARTRVPLSLRPLHLHLQRPLLLPIAIPILCLRLPQATPALHHPTNPRRLSP</sequence>
<evidence type="ECO:0000256" key="5">
    <source>
        <dbReference type="ARBA" id="ARBA00023242"/>
    </source>
</evidence>
<feature type="compositionally biased region" description="Pro residues" evidence="6">
    <location>
        <begin position="115"/>
        <end position="136"/>
    </location>
</feature>
<evidence type="ECO:0000256" key="1">
    <source>
        <dbReference type="ARBA" id="ARBA00004123"/>
    </source>
</evidence>
<protein>
    <submittedName>
        <fullName evidence="8">SPOSA6832_01839-mRNA-1:cds</fullName>
    </submittedName>
</protein>
<keyword evidence="3" id="KW-0863">Zinc-finger</keyword>
<feature type="region of interest" description="Disordered" evidence="6">
    <location>
        <begin position="115"/>
        <end position="143"/>
    </location>
</feature>
<evidence type="ECO:0000256" key="4">
    <source>
        <dbReference type="ARBA" id="ARBA00022833"/>
    </source>
</evidence>
<name>A0A0D6EKW1_SPOSA</name>
<dbReference type="Gene3D" id="3.40.30.10">
    <property type="entry name" value="Glutaredoxin"/>
    <property type="match status" value="1"/>
</dbReference>
<dbReference type="AlphaFoldDB" id="A0A0D6EKW1"/>
<feature type="compositionally biased region" description="Basic and acidic residues" evidence="6">
    <location>
        <begin position="361"/>
        <end position="374"/>
    </location>
</feature>
<feature type="region of interest" description="Disordered" evidence="6">
    <location>
        <begin position="189"/>
        <end position="208"/>
    </location>
</feature>
<dbReference type="EMBL" id="CENE01000006">
    <property type="protein sequence ID" value="CEQ40245.1"/>
    <property type="molecule type" value="Genomic_DNA"/>
</dbReference>
<dbReference type="InterPro" id="IPR006568">
    <property type="entry name" value="PSP_pro-rich"/>
</dbReference>
<evidence type="ECO:0000256" key="2">
    <source>
        <dbReference type="ARBA" id="ARBA00022723"/>
    </source>
</evidence>
<keyword evidence="5" id="KW-0539">Nucleus</keyword>
<feature type="region of interest" description="Disordered" evidence="6">
    <location>
        <begin position="359"/>
        <end position="389"/>
    </location>
</feature>
<dbReference type="Pfam" id="PF05768">
    <property type="entry name" value="Glrx-like"/>
    <property type="match status" value="1"/>
</dbReference>
<evidence type="ECO:0000259" key="7">
    <source>
        <dbReference type="Pfam" id="PF04046"/>
    </source>
</evidence>
<dbReference type="SUPFAM" id="SSF52833">
    <property type="entry name" value="Thioredoxin-like"/>
    <property type="match status" value="1"/>
</dbReference>
<dbReference type="GO" id="GO:0003723">
    <property type="term" value="F:RNA binding"/>
    <property type="evidence" value="ECO:0007669"/>
    <property type="project" value="TreeGrafter"/>
</dbReference>
<accession>A0A0D6EKW1</accession>
<dbReference type="GO" id="GO:0008270">
    <property type="term" value="F:zinc ion binding"/>
    <property type="evidence" value="ECO:0007669"/>
    <property type="project" value="UniProtKB-KW"/>
</dbReference>
<dbReference type="Pfam" id="PF04046">
    <property type="entry name" value="PSP"/>
    <property type="match status" value="1"/>
</dbReference>
<dbReference type="Proteomes" id="UP000243876">
    <property type="component" value="Unassembled WGS sequence"/>
</dbReference>
<comment type="subcellular location">
    <subcellularLocation>
        <location evidence="1">Nucleus</location>
    </subcellularLocation>
</comment>